<dbReference type="SMART" id="SM00275">
    <property type="entry name" value="G_alpha"/>
    <property type="match status" value="1"/>
</dbReference>
<dbReference type="GO" id="GO:0003924">
    <property type="term" value="F:GTPase activity"/>
    <property type="evidence" value="ECO:0007669"/>
    <property type="project" value="InterPro"/>
</dbReference>
<dbReference type="FunFam" id="3.40.50.300:FF:000692">
    <property type="entry name" value="Guanine nucleotide-binding protein subunit alpha"/>
    <property type="match status" value="1"/>
</dbReference>
<keyword evidence="2 5" id="KW-0547">Nucleotide-binding</keyword>
<dbReference type="EMBL" id="JAUEPR010000064">
    <property type="protein sequence ID" value="KAK0468911.1"/>
    <property type="molecule type" value="Genomic_DNA"/>
</dbReference>
<feature type="binding site" evidence="6">
    <location>
        <position position="51"/>
    </location>
    <ligand>
        <name>Mg(2+)</name>
        <dbReference type="ChEBI" id="CHEBI:18420"/>
    </ligand>
</feature>
<dbReference type="Pfam" id="PF00503">
    <property type="entry name" value="G-alpha"/>
    <property type="match status" value="1"/>
</dbReference>
<dbReference type="PROSITE" id="PS51882">
    <property type="entry name" value="G_ALPHA"/>
    <property type="match status" value="1"/>
</dbReference>
<dbReference type="GO" id="GO:0005525">
    <property type="term" value="F:GTP binding"/>
    <property type="evidence" value="ECO:0007669"/>
    <property type="project" value="UniProtKB-KW"/>
</dbReference>
<sequence>MGICSSSQGPELIDAGESFCIKAEKELEEANKKIAPEIKVLLLGAGDSGKTTFLKQMHLIHNISFSHDIEYYRQLILDNLTGGVLCIFDAMLDMHLAVSQDNLRYLSRIQYWFLSSGEPFPMAYLQPLKVLWRDPGVQEAWHRGNEAALPENLEYFFSDLDRLFDPQYQPTEQDIIQCRVRTIGITGTVFHLQDREVTVVDVGGQRSERRKWIHCFRDATSILFFVSLSGYDQCLFEDKDANQMYDALVIWEAICRSPWFERTSIILFLNKDDLFEQKVPHSDIEKYFPDFDGEPGDVRAGREYFKHRFSKLAVSGGKRDIYIHVITAINTAMLRAVIATAEVSIFSPIQSFLICSICPVIFSLPRLSVILKTNLEVATLL</sequence>
<dbReference type="Gene3D" id="3.40.50.300">
    <property type="entry name" value="P-loop containing nucleotide triphosphate hydrolases"/>
    <property type="match status" value="1"/>
</dbReference>
<dbReference type="GO" id="GO:0031683">
    <property type="term" value="F:G-protein beta/gamma-subunit complex binding"/>
    <property type="evidence" value="ECO:0007669"/>
    <property type="project" value="InterPro"/>
</dbReference>
<dbReference type="Gene3D" id="1.10.400.10">
    <property type="entry name" value="GI Alpha 1, domain 2-like"/>
    <property type="match status" value="1"/>
</dbReference>
<evidence type="ECO:0000256" key="5">
    <source>
        <dbReference type="PIRSR" id="PIRSR601019-1"/>
    </source>
</evidence>
<evidence type="ECO:0000256" key="6">
    <source>
        <dbReference type="PIRSR" id="PIRSR601019-2"/>
    </source>
</evidence>
<dbReference type="GO" id="GO:0007186">
    <property type="term" value="P:G protein-coupled receptor signaling pathway"/>
    <property type="evidence" value="ECO:0007669"/>
    <property type="project" value="InterPro"/>
</dbReference>
<keyword evidence="8" id="KW-1185">Reference proteome</keyword>
<dbReference type="InterPro" id="IPR027417">
    <property type="entry name" value="P-loop_NTPase"/>
</dbReference>
<evidence type="ECO:0000256" key="1">
    <source>
        <dbReference type="ARBA" id="ARBA00022723"/>
    </source>
</evidence>
<dbReference type="GO" id="GO:0001664">
    <property type="term" value="F:G protein-coupled receptor binding"/>
    <property type="evidence" value="ECO:0007669"/>
    <property type="project" value="TreeGrafter"/>
</dbReference>
<proteinExistence type="predicted"/>
<evidence type="ECO:0000256" key="4">
    <source>
        <dbReference type="ARBA" id="ARBA00023224"/>
    </source>
</evidence>
<dbReference type="SUPFAM" id="SSF47895">
    <property type="entry name" value="Transducin (alpha subunit), insertion domain"/>
    <property type="match status" value="1"/>
</dbReference>
<dbReference type="SUPFAM" id="SSF52540">
    <property type="entry name" value="P-loop containing nucleoside triphosphate hydrolases"/>
    <property type="match status" value="1"/>
</dbReference>
<comment type="caution">
    <text evidence="7">The sequence shown here is derived from an EMBL/GenBank/DDBJ whole genome shotgun (WGS) entry which is preliminary data.</text>
</comment>
<organism evidence="7 8">
    <name type="scientific">Armillaria novae-zelandiae</name>
    <dbReference type="NCBI Taxonomy" id="153914"/>
    <lineage>
        <taxon>Eukaryota</taxon>
        <taxon>Fungi</taxon>
        <taxon>Dikarya</taxon>
        <taxon>Basidiomycota</taxon>
        <taxon>Agaricomycotina</taxon>
        <taxon>Agaricomycetes</taxon>
        <taxon>Agaricomycetidae</taxon>
        <taxon>Agaricales</taxon>
        <taxon>Marasmiineae</taxon>
        <taxon>Physalacriaceae</taxon>
        <taxon>Armillaria</taxon>
    </lineage>
</organism>
<protein>
    <submittedName>
        <fullName evidence="7">Heterotrimeric G protein alpha subunit 4</fullName>
    </submittedName>
</protein>
<dbReference type="AlphaFoldDB" id="A0AA39T705"/>
<feature type="binding site" evidence="6">
    <location>
        <position position="182"/>
    </location>
    <ligand>
        <name>Mg(2+)</name>
        <dbReference type="ChEBI" id="CHEBI:18420"/>
    </ligand>
</feature>
<feature type="binding site" evidence="5">
    <location>
        <begin position="270"/>
        <end position="273"/>
    </location>
    <ligand>
        <name>GTP</name>
        <dbReference type="ChEBI" id="CHEBI:37565"/>
    </ligand>
</feature>
<keyword evidence="6" id="KW-0460">Magnesium</keyword>
<dbReference type="GO" id="GO:0046872">
    <property type="term" value="F:metal ion binding"/>
    <property type="evidence" value="ECO:0007669"/>
    <property type="project" value="UniProtKB-KW"/>
</dbReference>
<dbReference type="GO" id="GO:0005737">
    <property type="term" value="C:cytoplasm"/>
    <property type="evidence" value="ECO:0007669"/>
    <property type="project" value="TreeGrafter"/>
</dbReference>
<reference evidence="7" key="1">
    <citation type="submission" date="2023-06" db="EMBL/GenBank/DDBJ databases">
        <authorList>
            <consortium name="Lawrence Berkeley National Laboratory"/>
            <person name="Ahrendt S."/>
            <person name="Sahu N."/>
            <person name="Indic B."/>
            <person name="Wong-Bajracharya J."/>
            <person name="Merenyi Z."/>
            <person name="Ke H.-M."/>
            <person name="Monk M."/>
            <person name="Kocsube S."/>
            <person name="Drula E."/>
            <person name="Lipzen A."/>
            <person name="Balint B."/>
            <person name="Henrissat B."/>
            <person name="Andreopoulos B."/>
            <person name="Martin F.M."/>
            <person name="Harder C.B."/>
            <person name="Rigling D."/>
            <person name="Ford K.L."/>
            <person name="Foster G.D."/>
            <person name="Pangilinan J."/>
            <person name="Papanicolaou A."/>
            <person name="Barry K."/>
            <person name="LaButti K."/>
            <person name="Viragh M."/>
            <person name="Koriabine M."/>
            <person name="Yan M."/>
            <person name="Riley R."/>
            <person name="Champramary S."/>
            <person name="Plett K.L."/>
            <person name="Tsai I.J."/>
            <person name="Slot J."/>
            <person name="Sipos G."/>
            <person name="Plett J."/>
            <person name="Nagy L.G."/>
            <person name="Grigoriev I.V."/>
        </authorList>
    </citation>
    <scope>NUCLEOTIDE SEQUENCE</scope>
    <source>
        <strain evidence="7">ICMP 16352</strain>
    </source>
</reference>
<dbReference type="GO" id="GO:0000750">
    <property type="term" value="P:pheromone-dependent signal transduction involved in conjugation with cellular fusion"/>
    <property type="evidence" value="ECO:0007669"/>
    <property type="project" value="TreeGrafter"/>
</dbReference>
<evidence type="ECO:0000256" key="3">
    <source>
        <dbReference type="ARBA" id="ARBA00023134"/>
    </source>
</evidence>
<dbReference type="InterPro" id="IPR001019">
    <property type="entry name" value="Gprotein_alpha_su"/>
</dbReference>
<name>A0AA39T705_9AGAR</name>
<dbReference type="PRINTS" id="PR00318">
    <property type="entry name" value="GPROTEINA"/>
</dbReference>
<feature type="binding site" evidence="5">
    <location>
        <begin position="201"/>
        <end position="205"/>
    </location>
    <ligand>
        <name>GTP</name>
        <dbReference type="ChEBI" id="CHEBI:37565"/>
    </ligand>
</feature>
<dbReference type="CDD" id="cd00066">
    <property type="entry name" value="G-alpha"/>
    <property type="match status" value="1"/>
</dbReference>
<accession>A0AA39T705</accession>
<dbReference type="InterPro" id="IPR011025">
    <property type="entry name" value="GproteinA_insert"/>
</dbReference>
<dbReference type="GO" id="GO:0005834">
    <property type="term" value="C:heterotrimeric G-protein complex"/>
    <property type="evidence" value="ECO:0007669"/>
    <property type="project" value="TreeGrafter"/>
</dbReference>
<dbReference type="Proteomes" id="UP001175227">
    <property type="component" value="Unassembled WGS sequence"/>
</dbReference>
<keyword evidence="4" id="KW-0807">Transducer</keyword>
<feature type="binding site" evidence="5">
    <location>
        <position position="328"/>
    </location>
    <ligand>
        <name>GTP</name>
        <dbReference type="ChEBI" id="CHEBI:37565"/>
    </ligand>
</feature>
<evidence type="ECO:0000256" key="2">
    <source>
        <dbReference type="ARBA" id="ARBA00022741"/>
    </source>
</evidence>
<evidence type="ECO:0000313" key="7">
    <source>
        <dbReference type="EMBL" id="KAK0468911.1"/>
    </source>
</evidence>
<evidence type="ECO:0000313" key="8">
    <source>
        <dbReference type="Proteomes" id="UP001175227"/>
    </source>
</evidence>
<gene>
    <name evidence="7" type="ORF">IW261DRAFT_1516929</name>
</gene>
<dbReference type="PANTHER" id="PTHR10218:SF242">
    <property type="entry name" value="GUANINE NUCLEOTIDE-BINDING PROTEIN ALPHA-1 SUBUNIT"/>
    <property type="match status" value="1"/>
</dbReference>
<keyword evidence="1 6" id="KW-0479">Metal-binding</keyword>
<dbReference type="PANTHER" id="PTHR10218">
    <property type="entry name" value="GTP-BINDING PROTEIN ALPHA SUBUNIT"/>
    <property type="match status" value="1"/>
</dbReference>
<keyword evidence="3 5" id="KW-0342">GTP-binding</keyword>